<dbReference type="PANTHER" id="PTHR12069:SF0">
    <property type="entry name" value="DNA-DIRECTED RNA POLYMERASE III SUBUNIT RPC5"/>
    <property type="match status" value="1"/>
</dbReference>
<dbReference type="OMA" id="INTECEN"/>
<dbReference type="GeneID" id="14887419"/>
<dbReference type="KEGG" id="eiv:EIN_229100"/>
<dbReference type="GO" id="GO:0042797">
    <property type="term" value="P:tRNA transcription by RNA polymerase III"/>
    <property type="evidence" value="ECO:0007669"/>
    <property type="project" value="TreeGrafter"/>
</dbReference>
<dbReference type="Pfam" id="PF04801">
    <property type="entry name" value="RPC5"/>
    <property type="match status" value="1"/>
</dbReference>
<sequence length="542" mass="61937">MEVYDDTNDPIELEVPVYLCDNNSQQVFLTQYPTRLAWRPFDLSQVDEVRFKPEQKGLEMDVKLPEEYIDDESSFKIKSQTYKGSVTENRANYAVGFVKEVQKVPTLVLFPVSTVSQMRPKFDYVDADYVEEKVEKAEPTDETKKKRIAVSAAPTKKQKDAEQLKKDEAEEAIKMKLHDTTADETIQVVEDMVKSARGKIEWNEDVEEYVNKLAPIIEVPPPMLPNRDKIIQVLGIGKIMPLPRILEMMKVSEQSVVGWISELCFVVRGCLVLRGEFLDIGMRENCVREMVLSVITQKGRVCMDDIKSVWKKYEEQIAMVSRVLTDYCTLMKDEETYYWKSKVEDDSLGSEWDHLVKASQQHWKGVKQGIVKKMKELDKTGDEFTGNTQTSGKIVGGLNDESQGPVVHFIKEYLMKNGACTSQYLMGVVEKEITRAKSKLKGVVISHEILLSVLEPITYKIDTLYVSKECPKGKNEELRIAIINFATKKTSFLQQELRTHLQNIVINGKKEAISQSDIKDHISEFMTMKGNAWVLKKGDGQN</sequence>
<dbReference type="AlphaFoldDB" id="A0A0A1U2W9"/>
<organism evidence="2 3">
    <name type="scientific">Entamoeba invadens IP1</name>
    <dbReference type="NCBI Taxonomy" id="370355"/>
    <lineage>
        <taxon>Eukaryota</taxon>
        <taxon>Amoebozoa</taxon>
        <taxon>Evosea</taxon>
        <taxon>Archamoebae</taxon>
        <taxon>Mastigamoebida</taxon>
        <taxon>Entamoebidae</taxon>
        <taxon>Entamoeba</taxon>
    </lineage>
</organism>
<dbReference type="EMBL" id="KB206756">
    <property type="protein sequence ID" value="ELP88397.1"/>
    <property type="molecule type" value="Genomic_DNA"/>
</dbReference>
<evidence type="ECO:0000313" key="2">
    <source>
        <dbReference type="EMBL" id="ELP88397.1"/>
    </source>
</evidence>
<dbReference type="PANTHER" id="PTHR12069">
    <property type="entry name" value="DNA-DIRECTED RNA POLYMERASES III 80 KDA POLYPEPTIDE RNA POLYMERASE III SUBUNIT 5"/>
    <property type="match status" value="1"/>
</dbReference>
<feature type="region of interest" description="Disordered" evidence="1">
    <location>
        <begin position="135"/>
        <end position="165"/>
    </location>
</feature>
<dbReference type="RefSeq" id="XP_004255168.1">
    <property type="nucleotide sequence ID" value="XM_004255120.1"/>
</dbReference>
<dbReference type="InterPro" id="IPR006886">
    <property type="entry name" value="RNA_pol_III_Rpc5"/>
</dbReference>
<protein>
    <recommendedName>
        <fullName evidence="4">DNA-directed RNA polymerase III subunit RPC5</fullName>
    </recommendedName>
</protein>
<accession>A0A0A1U2W9</accession>
<evidence type="ECO:0008006" key="4">
    <source>
        <dbReference type="Google" id="ProtNLM"/>
    </source>
</evidence>
<name>A0A0A1U2W9_ENTIV</name>
<dbReference type="GO" id="GO:0005666">
    <property type="term" value="C:RNA polymerase III complex"/>
    <property type="evidence" value="ECO:0007669"/>
    <property type="project" value="TreeGrafter"/>
</dbReference>
<dbReference type="OrthoDB" id="340681at2759"/>
<evidence type="ECO:0000313" key="3">
    <source>
        <dbReference type="Proteomes" id="UP000014680"/>
    </source>
</evidence>
<keyword evidence="3" id="KW-1185">Reference proteome</keyword>
<feature type="compositionally biased region" description="Basic and acidic residues" evidence="1">
    <location>
        <begin position="135"/>
        <end position="144"/>
    </location>
</feature>
<dbReference type="VEuPathDB" id="AmoebaDB:EIN_229100"/>
<reference evidence="2 3" key="1">
    <citation type="submission" date="2012-10" db="EMBL/GenBank/DDBJ databases">
        <authorList>
            <person name="Zafar N."/>
            <person name="Inman J."/>
            <person name="Hall N."/>
            <person name="Lorenzi H."/>
            <person name="Caler E."/>
        </authorList>
    </citation>
    <scope>NUCLEOTIDE SEQUENCE [LARGE SCALE GENOMIC DNA]</scope>
    <source>
        <strain evidence="2 3">IP1</strain>
    </source>
</reference>
<evidence type="ECO:0000256" key="1">
    <source>
        <dbReference type="SAM" id="MobiDB-lite"/>
    </source>
</evidence>
<dbReference type="Proteomes" id="UP000014680">
    <property type="component" value="Unassembled WGS sequence"/>
</dbReference>
<proteinExistence type="predicted"/>
<gene>
    <name evidence="2" type="ORF">EIN_229100</name>
</gene>